<sequence>MRIIQLQFYLLVYCGAAESLTEKSVDLGENVTLKCEVSIRDVSWFLIKPSKALFLLRSYSSKTVDAHYGNATNKKRFSLQYNSSLFIHNISTNELGVYFCIHAQPGSDPDISSGIRLYVQNHSADNRESDIKQPKNQTADKDELLSNNVIVFGTAACLVMLSVTDLLVYCGAAESLTEESVDLGENVTLKCEVSIRDVSWFLIKPSEALFLLRSYSSKTVDADYGNATNKKRFSLQYNGSLFIHNISTNELGVYFCIHAQPGSDPDISSGIRLYVQNHSAGNQSKITDDKQLQNQTTRESDVISPWSASFIVSVIMNCALALVVTGPEPVTQSDHGQNGDLTQLTWTLFAVSSNP</sequence>
<dbReference type="Pfam" id="PF07686">
    <property type="entry name" value="V-set"/>
    <property type="match status" value="2"/>
</dbReference>
<dbReference type="InterPro" id="IPR003599">
    <property type="entry name" value="Ig_sub"/>
</dbReference>
<protein>
    <recommendedName>
        <fullName evidence="13">Ig-like domain-containing protein</fullName>
    </recommendedName>
</protein>
<dbReference type="GO" id="GO:0002376">
    <property type="term" value="P:immune system process"/>
    <property type="evidence" value="ECO:0007669"/>
    <property type="project" value="UniProtKB-KW"/>
</dbReference>
<keyword evidence="4" id="KW-0391">Immunity</keyword>
<feature type="domain" description="Immunoglobulin" evidence="10">
    <location>
        <begin position="20"/>
        <end position="120"/>
    </location>
</feature>
<dbReference type="AlphaFoldDB" id="A0AAE0PXW1"/>
<gene>
    <name evidence="11" type="ORF">QTP70_025308</name>
</gene>
<evidence type="ECO:0008006" key="13">
    <source>
        <dbReference type="Google" id="ProtNLM"/>
    </source>
</evidence>
<dbReference type="Proteomes" id="UP001274896">
    <property type="component" value="Unassembled WGS sequence"/>
</dbReference>
<dbReference type="GO" id="GO:0005886">
    <property type="term" value="C:plasma membrane"/>
    <property type="evidence" value="ECO:0007669"/>
    <property type="project" value="UniProtKB-SubCell"/>
</dbReference>
<dbReference type="GO" id="GO:0009617">
    <property type="term" value="P:response to bacterium"/>
    <property type="evidence" value="ECO:0007669"/>
    <property type="project" value="TreeGrafter"/>
</dbReference>
<dbReference type="EMBL" id="JAUCMX010000026">
    <property type="protein sequence ID" value="KAK3510012.1"/>
    <property type="molecule type" value="Genomic_DNA"/>
</dbReference>
<evidence type="ECO:0000256" key="6">
    <source>
        <dbReference type="ARBA" id="ARBA00023157"/>
    </source>
</evidence>
<dbReference type="InterPro" id="IPR036179">
    <property type="entry name" value="Ig-like_dom_sf"/>
</dbReference>
<evidence type="ECO:0000256" key="7">
    <source>
        <dbReference type="ARBA" id="ARBA00023180"/>
    </source>
</evidence>
<evidence type="ECO:0000259" key="9">
    <source>
        <dbReference type="SMART" id="SM00408"/>
    </source>
</evidence>
<dbReference type="SMART" id="SM00408">
    <property type="entry name" value="IGc2"/>
    <property type="match status" value="2"/>
</dbReference>
<accession>A0AAE0PXW1</accession>
<keyword evidence="6" id="KW-1015">Disulfide bond</keyword>
<evidence type="ECO:0000313" key="12">
    <source>
        <dbReference type="Proteomes" id="UP001274896"/>
    </source>
</evidence>
<keyword evidence="3 8" id="KW-0732">Signal</keyword>
<feature type="domain" description="Immunoglobulin subtype 2" evidence="9">
    <location>
        <begin position="26"/>
        <end position="107"/>
    </location>
</feature>
<evidence type="ECO:0000256" key="3">
    <source>
        <dbReference type="ARBA" id="ARBA00022729"/>
    </source>
</evidence>
<keyword evidence="2" id="KW-1003">Cell membrane</keyword>
<comment type="subcellular location">
    <subcellularLocation>
        <location evidence="1">Cell membrane</location>
    </subcellularLocation>
</comment>
<feature type="domain" description="Immunoglobulin subtype 2" evidence="9">
    <location>
        <begin position="182"/>
        <end position="263"/>
    </location>
</feature>
<dbReference type="Gene3D" id="2.60.40.10">
    <property type="entry name" value="Immunoglobulins"/>
    <property type="match status" value="2"/>
</dbReference>
<dbReference type="InterPro" id="IPR003598">
    <property type="entry name" value="Ig_sub2"/>
</dbReference>
<dbReference type="PANTHER" id="PTHR19433:SF111">
    <property type="entry name" value="T CELL RECEPTOR ALPHA VARIABLE 4"/>
    <property type="match status" value="1"/>
</dbReference>
<dbReference type="PANTHER" id="PTHR19433">
    <property type="entry name" value="T-CELL RECEPTOR ALPHA CHAIN V REGION-RELATED"/>
    <property type="match status" value="1"/>
</dbReference>
<name>A0AAE0PXW1_9TELE</name>
<evidence type="ECO:0000256" key="5">
    <source>
        <dbReference type="ARBA" id="ARBA00023136"/>
    </source>
</evidence>
<feature type="signal peptide" evidence="8">
    <location>
        <begin position="1"/>
        <end position="19"/>
    </location>
</feature>
<evidence type="ECO:0000256" key="2">
    <source>
        <dbReference type="ARBA" id="ARBA00022475"/>
    </source>
</evidence>
<dbReference type="SMART" id="SM00409">
    <property type="entry name" value="IG"/>
    <property type="match status" value="2"/>
</dbReference>
<evidence type="ECO:0000259" key="10">
    <source>
        <dbReference type="SMART" id="SM00409"/>
    </source>
</evidence>
<feature type="domain" description="Immunoglobulin" evidence="10">
    <location>
        <begin position="176"/>
        <end position="276"/>
    </location>
</feature>
<comment type="caution">
    <text evidence="11">The sequence shown here is derived from an EMBL/GenBank/DDBJ whole genome shotgun (WGS) entry which is preliminary data.</text>
</comment>
<dbReference type="InterPro" id="IPR052051">
    <property type="entry name" value="TCR_complex_component"/>
</dbReference>
<evidence type="ECO:0000256" key="4">
    <source>
        <dbReference type="ARBA" id="ARBA00022859"/>
    </source>
</evidence>
<evidence type="ECO:0000313" key="11">
    <source>
        <dbReference type="EMBL" id="KAK3510012.1"/>
    </source>
</evidence>
<dbReference type="CDD" id="cd00099">
    <property type="entry name" value="IgV"/>
    <property type="match status" value="2"/>
</dbReference>
<organism evidence="11 12">
    <name type="scientific">Hemibagrus guttatus</name>
    <dbReference type="NCBI Taxonomy" id="175788"/>
    <lineage>
        <taxon>Eukaryota</taxon>
        <taxon>Metazoa</taxon>
        <taxon>Chordata</taxon>
        <taxon>Craniata</taxon>
        <taxon>Vertebrata</taxon>
        <taxon>Euteleostomi</taxon>
        <taxon>Actinopterygii</taxon>
        <taxon>Neopterygii</taxon>
        <taxon>Teleostei</taxon>
        <taxon>Ostariophysi</taxon>
        <taxon>Siluriformes</taxon>
        <taxon>Bagridae</taxon>
        <taxon>Hemibagrus</taxon>
    </lineage>
</organism>
<dbReference type="SUPFAM" id="SSF48726">
    <property type="entry name" value="Immunoglobulin"/>
    <property type="match status" value="2"/>
</dbReference>
<dbReference type="InterPro" id="IPR013106">
    <property type="entry name" value="Ig_V-set"/>
</dbReference>
<feature type="chain" id="PRO_5041924563" description="Ig-like domain-containing protein" evidence="8">
    <location>
        <begin position="20"/>
        <end position="355"/>
    </location>
</feature>
<evidence type="ECO:0000256" key="1">
    <source>
        <dbReference type="ARBA" id="ARBA00004236"/>
    </source>
</evidence>
<keyword evidence="7" id="KW-0325">Glycoprotein</keyword>
<proteinExistence type="predicted"/>
<keyword evidence="12" id="KW-1185">Reference proteome</keyword>
<reference evidence="11" key="1">
    <citation type="submission" date="2023-06" db="EMBL/GenBank/DDBJ databases">
        <title>Male Hemibagrus guttatus genome.</title>
        <authorList>
            <person name="Bian C."/>
        </authorList>
    </citation>
    <scope>NUCLEOTIDE SEQUENCE</scope>
    <source>
        <strain evidence="11">Male_cb2023</strain>
        <tissue evidence="11">Muscle</tissue>
    </source>
</reference>
<evidence type="ECO:0000256" key="8">
    <source>
        <dbReference type="SAM" id="SignalP"/>
    </source>
</evidence>
<dbReference type="InterPro" id="IPR013783">
    <property type="entry name" value="Ig-like_fold"/>
</dbReference>
<keyword evidence="5" id="KW-0472">Membrane</keyword>